<evidence type="ECO:0000313" key="2">
    <source>
        <dbReference type="EMBL" id="THW23286.1"/>
    </source>
</evidence>
<dbReference type="Proteomes" id="UP000308014">
    <property type="component" value="Unassembled WGS sequence"/>
</dbReference>
<dbReference type="EMBL" id="QZAL01000010">
    <property type="protein sequence ID" value="THW50257.1"/>
    <property type="molecule type" value="Genomic_DNA"/>
</dbReference>
<feature type="region of interest" description="Disordered" evidence="1">
    <location>
        <begin position="1"/>
        <end position="41"/>
    </location>
</feature>
<evidence type="ECO:0000313" key="4">
    <source>
        <dbReference type="Proteomes" id="UP000308014"/>
    </source>
</evidence>
<accession>A0A4S9TTP2</accession>
<feature type="compositionally biased region" description="Basic and acidic residues" evidence="1">
    <location>
        <begin position="31"/>
        <end position="41"/>
    </location>
</feature>
<evidence type="ECO:0000313" key="5">
    <source>
        <dbReference type="Proteomes" id="UP000310687"/>
    </source>
</evidence>
<dbReference type="Proteomes" id="UP000310687">
    <property type="component" value="Unassembled WGS sequence"/>
</dbReference>
<comment type="caution">
    <text evidence="3">The sequence shown here is derived from an EMBL/GenBank/DDBJ whole genome shotgun (WGS) entry which is preliminary data.</text>
</comment>
<name>A0A4S9TTP2_AURPU</name>
<reference evidence="4 5" key="1">
    <citation type="submission" date="2018-10" db="EMBL/GenBank/DDBJ databases">
        <title>Fifty Aureobasidium pullulans genomes reveal a recombining polyextremotolerant generalist.</title>
        <authorList>
            <person name="Gostincar C."/>
            <person name="Turk M."/>
            <person name="Zajc J."/>
            <person name="Gunde-Cimerman N."/>
        </authorList>
    </citation>
    <scope>NUCLEOTIDE SEQUENCE [LARGE SCALE GENOMIC DNA]</scope>
    <source>
        <strain evidence="3 5">EXF-11013</strain>
        <strain evidence="2 4">EXF-11318</strain>
    </source>
</reference>
<organism evidence="3 5">
    <name type="scientific">Aureobasidium pullulans</name>
    <name type="common">Black yeast</name>
    <name type="synonym">Pullularia pullulans</name>
    <dbReference type="NCBI Taxonomy" id="5580"/>
    <lineage>
        <taxon>Eukaryota</taxon>
        <taxon>Fungi</taxon>
        <taxon>Dikarya</taxon>
        <taxon>Ascomycota</taxon>
        <taxon>Pezizomycotina</taxon>
        <taxon>Dothideomycetes</taxon>
        <taxon>Dothideomycetidae</taxon>
        <taxon>Dothideales</taxon>
        <taxon>Saccotheciaceae</taxon>
        <taxon>Aureobasidium</taxon>
    </lineage>
</organism>
<protein>
    <submittedName>
        <fullName evidence="3">Uncharacterized protein</fullName>
    </submittedName>
</protein>
<dbReference type="AlphaFoldDB" id="A0A4S9TTP2"/>
<evidence type="ECO:0000256" key="1">
    <source>
        <dbReference type="SAM" id="MobiDB-lite"/>
    </source>
</evidence>
<sequence>MAANLQSEPAARKRKMSHSDDDDESLPSSHIDPKLQDTETELKDAENNKASYNGPQKVHVVMLRVANETSARPVPQSAFFSYDAALSFAMRILLQWCEAHYDDYHWKGPEVLTRHCVARYAAYNSQTGKQLAVADVIRVSIFDAKDAEAVPKENQTADLQAAEVKWAEAEQAAMEQYTDSVDMTNDIAAEAIKTAMDLSNDQDAWKEEHGMRVFSGPAE</sequence>
<gene>
    <name evidence="3" type="ORF">D6D22_01311</name>
    <name evidence="2" type="ORF">D6D24_00676</name>
</gene>
<dbReference type="EMBL" id="QZAJ01000010">
    <property type="protein sequence ID" value="THW23286.1"/>
    <property type="molecule type" value="Genomic_DNA"/>
</dbReference>
<proteinExistence type="predicted"/>
<evidence type="ECO:0000313" key="3">
    <source>
        <dbReference type="EMBL" id="THW50257.1"/>
    </source>
</evidence>